<dbReference type="GO" id="GO:0016020">
    <property type="term" value="C:membrane"/>
    <property type="evidence" value="ECO:0007669"/>
    <property type="project" value="InterPro"/>
</dbReference>
<keyword evidence="4 5" id="KW-1015">Disulfide bond</keyword>
<dbReference type="InterPro" id="IPR000742">
    <property type="entry name" value="EGF"/>
</dbReference>
<dbReference type="SUPFAM" id="SSF57196">
    <property type="entry name" value="EGF/Laminin"/>
    <property type="match status" value="1"/>
</dbReference>
<evidence type="ECO:0000256" key="2">
    <source>
        <dbReference type="ARBA" id="ARBA00022536"/>
    </source>
</evidence>
<dbReference type="SMART" id="SM00051">
    <property type="entry name" value="DSL"/>
    <property type="match status" value="1"/>
</dbReference>
<evidence type="ECO:0000313" key="8">
    <source>
        <dbReference type="EMBL" id="TNN10899.1"/>
    </source>
</evidence>
<dbReference type="CDD" id="cd00054">
    <property type="entry name" value="EGF_CA"/>
    <property type="match status" value="1"/>
</dbReference>
<protein>
    <submittedName>
        <fullName evidence="8">Protein lag-2</fullName>
    </submittedName>
</protein>
<keyword evidence="1" id="KW-0217">Developmental protein</keyword>
<keyword evidence="6" id="KW-0812">Transmembrane</keyword>
<dbReference type="Gene3D" id="2.10.25.140">
    <property type="match status" value="1"/>
</dbReference>
<evidence type="ECO:0000256" key="1">
    <source>
        <dbReference type="ARBA" id="ARBA00022473"/>
    </source>
</evidence>
<keyword evidence="3" id="KW-0677">Repeat</keyword>
<keyword evidence="6" id="KW-1133">Transmembrane helix</keyword>
<dbReference type="SMART" id="SM00181">
    <property type="entry name" value="EGF"/>
    <property type="match status" value="1"/>
</dbReference>
<proteinExistence type="predicted"/>
<comment type="caution">
    <text evidence="5">Lacks conserved residue(s) required for the propagation of feature annotation.</text>
</comment>
<evidence type="ECO:0000256" key="3">
    <source>
        <dbReference type="ARBA" id="ARBA00022737"/>
    </source>
</evidence>
<gene>
    <name evidence="8" type="ORF">EWB00_005025</name>
</gene>
<dbReference type="PROSITE" id="PS50026">
    <property type="entry name" value="EGF_3"/>
    <property type="match status" value="1"/>
</dbReference>
<dbReference type="Proteomes" id="UP000311919">
    <property type="component" value="Unassembled WGS sequence"/>
</dbReference>
<dbReference type="InterPro" id="IPR001774">
    <property type="entry name" value="DSL"/>
</dbReference>
<reference evidence="8 9" key="1">
    <citation type="submission" date="2019-03" db="EMBL/GenBank/DDBJ databases">
        <title>An improved genome assembly of the fluke Schistosoma japonicum.</title>
        <authorList>
            <person name="Hu W."/>
            <person name="Luo F."/>
            <person name="Yin M."/>
            <person name="Mo X."/>
            <person name="Sun C."/>
            <person name="Wu Q."/>
            <person name="Zhu B."/>
            <person name="Xiang M."/>
            <person name="Wang J."/>
            <person name="Wang Y."/>
            <person name="Zhang T."/>
            <person name="Xu B."/>
            <person name="Zheng H."/>
            <person name="Feng Z."/>
        </authorList>
    </citation>
    <scope>NUCLEOTIDE SEQUENCE [LARGE SCALE GENOMIC DNA]</scope>
    <source>
        <strain evidence="8">HuSjv2</strain>
        <tissue evidence="8">Worms</tissue>
    </source>
</reference>
<dbReference type="GO" id="GO:0007154">
    <property type="term" value="P:cell communication"/>
    <property type="evidence" value="ECO:0007669"/>
    <property type="project" value="InterPro"/>
</dbReference>
<evidence type="ECO:0000313" key="9">
    <source>
        <dbReference type="Proteomes" id="UP000311919"/>
    </source>
</evidence>
<keyword evidence="9" id="KW-1185">Reference proteome</keyword>
<dbReference type="AlphaFoldDB" id="A0A4Z2D376"/>
<dbReference type="STRING" id="6182.A0A4Z2D376"/>
<evidence type="ECO:0000256" key="5">
    <source>
        <dbReference type="PROSITE-ProRule" id="PRU00076"/>
    </source>
</evidence>
<evidence type="ECO:0000256" key="4">
    <source>
        <dbReference type="ARBA" id="ARBA00023157"/>
    </source>
</evidence>
<accession>A0A4Z2D376</accession>
<organism evidence="8 9">
    <name type="scientific">Schistosoma japonicum</name>
    <name type="common">Blood fluke</name>
    <dbReference type="NCBI Taxonomy" id="6182"/>
    <lineage>
        <taxon>Eukaryota</taxon>
        <taxon>Metazoa</taxon>
        <taxon>Spiralia</taxon>
        <taxon>Lophotrochozoa</taxon>
        <taxon>Platyhelminthes</taxon>
        <taxon>Trematoda</taxon>
        <taxon>Digenea</taxon>
        <taxon>Strigeidida</taxon>
        <taxon>Schistosomatoidea</taxon>
        <taxon>Schistosomatidae</taxon>
        <taxon>Schistosoma</taxon>
    </lineage>
</organism>
<feature type="domain" description="EGF-like" evidence="7">
    <location>
        <begin position="195"/>
        <end position="238"/>
    </location>
</feature>
<keyword evidence="2 5" id="KW-0245">EGF-like domain</keyword>
<evidence type="ECO:0000259" key="7">
    <source>
        <dbReference type="PROSITE" id="PS50026"/>
    </source>
</evidence>
<name>A0A4Z2D376_SCHJA</name>
<dbReference type="Gene3D" id="2.10.25.10">
    <property type="entry name" value="Laminin"/>
    <property type="match status" value="1"/>
</dbReference>
<feature type="transmembrane region" description="Helical" evidence="6">
    <location>
        <begin position="373"/>
        <end position="398"/>
    </location>
</feature>
<dbReference type="PROSITE" id="PS00022">
    <property type="entry name" value="EGF_1"/>
    <property type="match status" value="1"/>
</dbReference>
<sequence>MLNIPISSYSTLFMSIYWMLQTLYSVDTSSNFRANVTLKLGLSTDFNTECDDTVYKVVVCAGEFTNRCQLVGPISRFIQATCAFQGPPESISFLVSSVGSPIELQVTVQKVGEQDIQQLRNTEFRLTEENELSVTSYDLSLMVRFYVTYSCLPNYFGKLCTKYCNIEATEYRCDHLGNMLCQPGYYMDQKFQICRLDQCANHKHYCFNNGVCMNNPNIDAMNSALCICPSNYKGLRCELENYMVTSKTSLESINKLSLENNKLTNRNNSIYYKSLLNNTTTTTITTATTTTSTTATTIDDEHSKFNEYDKNQHMKYIHFKDDSVDPIQVKPVTQQLIKPITINTTISPTESTIEMVVLMKNAKVFTEQNWRKVIILSSIGLILIITISTGCIGLVLCIMRRKPKKSNITRIITPDSNCNYKSTRQWMPIDQPPTGFNYYDNSDYRIFPGNTNNSIIETDAAYPTSLSETQLQTNTNIDGNYGMYDVSSPHAYYINHYKQHRQQFHEQQLQQSLQQQQYQTFRHSSIGTTGCHNELLNENSFTSIPKNVYLPNRYMTWNSTNKKQPPCYLTSVKQLSLDNRDHGENYEEGYHHQGQSMINLNSYHSNNSHNTNENSRFPINLDNPSIINNKNDMHNNDNTTSYLQTSCNPFSLSLHDSYITDGYFDQLPNISDDYTNNNNNYVIHDDNNHYLSYKAVQDTINMTSNNYNRNHMNSSTLPPTVSLTSSLTSKVPNVVESLPPPPLPPLSLPPSQFSNCCHY</sequence>
<dbReference type="EMBL" id="SKCS01000333">
    <property type="protein sequence ID" value="TNN10899.1"/>
    <property type="molecule type" value="Genomic_DNA"/>
</dbReference>
<evidence type="ECO:0000256" key="6">
    <source>
        <dbReference type="SAM" id="Phobius"/>
    </source>
</evidence>
<keyword evidence="6" id="KW-0472">Membrane</keyword>
<dbReference type="OrthoDB" id="382013at2759"/>
<feature type="disulfide bond" evidence="5">
    <location>
        <begin position="228"/>
        <end position="237"/>
    </location>
</feature>
<comment type="caution">
    <text evidence="8">The sequence shown here is derived from an EMBL/GenBank/DDBJ whole genome shotgun (WGS) entry which is preliminary data.</text>
</comment>